<gene>
    <name evidence="10" type="ORF">Q428_11950</name>
</gene>
<dbReference type="Pfam" id="PF13807">
    <property type="entry name" value="GNVR"/>
    <property type="match status" value="1"/>
</dbReference>
<dbReference type="PANTHER" id="PTHR32309:SF13">
    <property type="entry name" value="FERRIC ENTEROBACTIN TRANSPORT PROTEIN FEPE"/>
    <property type="match status" value="1"/>
</dbReference>
<evidence type="ECO:0000313" key="11">
    <source>
        <dbReference type="Proteomes" id="UP000019681"/>
    </source>
</evidence>
<organism evidence="10 11">
    <name type="scientific">Fervidicella metallireducens AeB</name>
    <dbReference type="NCBI Taxonomy" id="1403537"/>
    <lineage>
        <taxon>Bacteria</taxon>
        <taxon>Bacillati</taxon>
        <taxon>Bacillota</taxon>
        <taxon>Clostridia</taxon>
        <taxon>Eubacteriales</taxon>
        <taxon>Clostridiaceae</taxon>
        <taxon>Fervidicella</taxon>
    </lineage>
</organism>
<comment type="subcellular location">
    <subcellularLocation>
        <location evidence="1">Cell membrane</location>
        <topology evidence="1">Multi-pass membrane protein</topology>
    </subcellularLocation>
</comment>
<dbReference type="EMBL" id="AZQP01000042">
    <property type="protein sequence ID" value="EYE87667.1"/>
    <property type="molecule type" value="Genomic_DNA"/>
</dbReference>
<dbReference type="AlphaFoldDB" id="A0A017RSP3"/>
<evidence type="ECO:0000313" key="10">
    <source>
        <dbReference type="EMBL" id="EYE87667.1"/>
    </source>
</evidence>
<dbReference type="Proteomes" id="UP000019681">
    <property type="component" value="Unassembled WGS sequence"/>
</dbReference>
<dbReference type="OrthoDB" id="2360475at2"/>
<dbReference type="RefSeq" id="WP_051515134.1">
    <property type="nucleotide sequence ID" value="NZ_AZQP01000042.1"/>
</dbReference>
<feature type="domain" description="Polysaccharide chain length determinant N-terminal" evidence="8">
    <location>
        <begin position="2"/>
        <end position="90"/>
    </location>
</feature>
<keyword evidence="3" id="KW-1003">Cell membrane</keyword>
<evidence type="ECO:0000256" key="6">
    <source>
        <dbReference type="ARBA" id="ARBA00023136"/>
    </source>
</evidence>
<sequence length="218" mass="24815">MEIYQILDIIKKRLLLLLLIPFLLSVIIGILNIYFMKPVYKASTQLIVAKISDATRNKVQYNDILMYEKLVKTYVEIAKSRTVALETIKRLNLDKKPFEVQSMITATPAADTQVVTISIKDEDKYRAALIANTLSLAFIDRVKLLMNDENIKIIDTAKIPEKPIAPNVRLNIIIAFFVGLILSLGLIFFLEYLDKTVKSVEEVEEYIKLPVIGIISKI</sequence>
<protein>
    <recommendedName>
        <fullName evidence="12">Lipopolysaccharide biosynthesis protein</fullName>
    </recommendedName>
</protein>
<keyword evidence="11" id="KW-1185">Reference proteome</keyword>
<feature type="transmembrane region" description="Helical" evidence="7">
    <location>
        <begin position="168"/>
        <end position="190"/>
    </location>
</feature>
<dbReference type="InterPro" id="IPR050445">
    <property type="entry name" value="Bact_polysacc_biosynth/exp"/>
</dbReference>
<evidence type="ECO:0000256" key="7">
    <source>
        <dbReference type="SAM" id="Phobius"/>
    </source>
</evidence>
<evidence type="ECO:0000256" key="4">
    <source>
        <dbReference type="ARBA" id="ARBA00022692"/>
    </source>
</evidence>
<feature type="domain" description="Tyrosine-protein kinase G-rich" evidence="9">
    <location>
        <begin position="148"/>
        <end position="189"/>
    </location>
</feature>
<dbReference type="InterPro" id="IPR003856">
    <property type="entry name" value="LPS_length_determ_N"/>
</dbReference>
<dbReference type="STRING" id="1403537.Q428_11950"/>
<evidence type="ECO:0008006" key="12">
    <source>
        <dbReference type="Google" id="ProtNLM"/>
    </source>
</evidence>
<dbReference type="GO" id="GO:0005886">
    <property type="term" value="C:plasma membrane"/>
    <property type="evidence" value="ECO:0007669"/>
    <property type="project" value="UniProtKB-SubCell"/>
</dbReference>
<reference evidence="10 11" key="1">
    <citation type="journal article" date="2014" name="Genome Announc.">
        <title>Draft Genome Sequence of Fervidicella metallireducens Strain AeBT, an Iron-Reducing Thermoanaerobe from the Great Artesian Basin.</title>
        <authorList>
            <person name="Patel B.K."/>
        </authorList>
    </citation>
    <scope>NUCLEOTIDE SEQUENCE [LARGE SCALE GENOMIC DNA]</scope>
    <source>
        <strain evidence="10 11">AeB</strain>
    </source>
</reference>
<feature type="transmembrane region" description="Helical" evidence="7">
    <location>
        <begin position="14"/>
        <end position="35"/>
    </location>
</feature>
<keyword evidence="4 7" id="KW-0812">Transmembrane</keyword>
<evidence type="ECO:0000256" key="5">
    <source>
        <dbReference type="ARBA" id="ARBA00022989"/>
    </source>
</evidence>
<evidence type="ECO:0000259" key="8">
    <source>
        <dbReference type="Pfam" id="PF02706"/>
    </source>
</evidence>
<evidence type="ECO:0000256" key="3">
    <source>
        <dbReference type="ARBA" id="ARBA00022475"/>
    </source>
</evidence>
<keyword evidence="5 7" id="KW-1133">Transmembrane helix</keyword>
<dbReference type="PANTHER" id="PTHR32309">
    <property type="entry name" value="TYROSINE-PROTEIN KINASE"/>
    <property type="match status" value="1"/>
</dbReference>
<dbReference type="InterPro" id="IPR032807">
    <property type="entry name" value="GNVR"/>
</dbReference>
<proteinExistence type="inferred from homology"/>
<name>A0A017RSP3_9CLOT</name>
<dbReference type="GO" id="GO:0004713">
    <property type="term" value="F:protein tyrosine kinase activity"/>
    <property type="evidence" value="ECO:0007669"/>
    <property type="project" value="TreeGrafter"/>
</dbReference>
<accession>A0A017RSP3</accession>
<evidence type="ECO:0000256" key="1">
    <source>
        <dbReference type="ARBA" id="ARBA00004651"/>
    </source>
</evidence>
<keyword evidence="6 7" id="KW-0472">Membrane</keyword>
<evidence type="ECO:0000256" key="2">
    <source>
        <dbReference type="ARBA" id="ARBA00006683"/>
    </source>
</evidence>
<comment type="similarity">
    <text evidence="2">Belongs to the CpsC/CapA family.</text>
</comment>
<comment type="caution">
    <text evidence="10">The sequence shown here is derived from an EMBL/GenBank/DDBJ whole genome shotgun (WGS) entry which is preliminary data.</text>
</comment>
<dbReference type="Pfam" id="PF02706">
    <property type="entry name" value="Wzz"/>
    <property type="match status" value="1"/>
</dbReference>
<evidence type="ECO:0000259" key="9">
    <source>
        <dbReference type="Pfam" id="PF13807"/>
    </source>
</evidence>